<dbReference type="Proteomes" id="UP000662637">
    <property type="component" value="Unassembled WGS sequence"/>
</dbReference>
<evidence type="ECO:0000313" key="2">
    <source>
        <dbReference type="EMBL" id="VTJ82847.1"/>
    </source>
</evidence>
<dbReference type="Proteomes" id="UP000335636">
    <property type="component" value="Unassembled WGS sequence"/>
</dbReference>
<reference evidence="2 3" key="1">
    <citation type="submission" date="2019-04" db="EMBL/GenBank/DDBJ databases">
        <authorList>
            <person name="Alioto T."/>
            <person name="Alioto T."/>
        </authorList>
    </citation>
    <scope>NUCLEOTIDE SEQUENCE [LARGE SCALE GENOMIC DNA]</scope>
</reference>
<gene>
    <name evidence="1" type="ORF">GHT09_011991</name>
    <name evidence="2" type="ORF">MONAX_5E025595</name>
</gene>
<evidence type="ECO:0000313" key="1">
    <source>
        <dbReference type="EMBL" id="KAF7476864.1"/>
    </source>
</evidence>
<sequence length="77" mass="8659">MRRAKVNPERLVEALLRNGGMTLKKCCAPPLTEWRHFLKRREKSSLRQIQACAFMSEEPEQPLSILKGDGGGPGPLE</sequence>
<dbReference type="AlphaFoldDB" id="A0A5E4CLX7"/>
<accession>A0A5E4CLX7</accession>
<keyword evidence="3" id="KW-1185">Reference proteome</keyword>
<organism evidence="2 3">
    <name type="scientific">Marmota monax</name>
    <name type="common">Woodchuck</name>
    <dbReference type="NCBI Taxonomy" id="9995"/>
    <lineage>
        <taxon>Eukaryota</taxon>
        <taxon>Metazoa</taxon>
        <taxon>Chordata</taxon>
        <taxon>Craniata</taxon>
        <taxon>Vertebrata</taxon>
        <taxon>Euteleostomi</taxon>
        <taxon>Mammalia</taxon>
        <taxon>Eutheria</taxon>
        <taxon>Euarchontoglires</taxon>
        <taxon>Glires</taxon>
        <taxon>Rodentia</taxon>
        <taxon>Sciuromorpha</taxon>
        <taxon>Sciuridae</taxon>
        <taxon>Xerinae</taxon>
        <taxon>Marmotini</taxon>
        <taxon>Marmota</taxon>
    </lineage>
</organism>
<protein>
    <submittedName>
        <fullName evidence="2">Uncharacterized protein</fullName>
    </submittedName>
</protein>
<reference evidence="1" key="2">
    <citation type="submission" date="2020-08" db="EMBL/GenBank/DDBJ databases">
        <authorList>
            <person name="Shumante A."/>
            <person name="Zimin A.V."/>
            <person name="Puiu D."/>
            <person name="Salzberg S.L."/>
        </authorList>
    </citation>
    <scope>NUCLEOTIDE SEQUENCE</scope>
    <source>
        <strain evidence="1">WC2-LM</strain>
        <tissue evidence="1">Liver</tissue>
    </source>
</reference>
<name>A0A5E4CLX7_MARMO</name>
<dbReference type="EMBL" id="CABDUW010001590">
    <property type="protein sequence ID" value="VTJ82847.1"/>
    <property type="molecule type" value="Genomic_DNA"/>
</dbReference>
<proteinExistence type="predicted"/>
<evidence type="ECO:0000313" key="3">
    <source>
        <dbReference type="Proteomes" id="UP000335636"/>
    </source>
</evidence>
<dbReference type="EMBL" id="WJEC01002238">
    <property type="protein sequence ID" value="KAF7476864.1"/>
    <property type="molecule type" value="Genomic_DNA"/>
</dbReference>